<evidence type="ECO:0000256" key="1">
    <source>
        <dbReference type="SAM" id="MobiDB-lite"/>
    </source>
</evidence>
<reference evidence="2" key="2">
    <citation type="submission" date="2025-08" db="UniProtKB">
        <authorList>
            <consortium name="Ensembl"/>
        </authorList>
    </citation>
    <scope>IDENTIFICATION</scope>
</reference>
<dbReference type="PANTHER" id="PTHR34769">
    <property type="entry name" value="RCG42593, ISOFORM CRA_A"/>
    <property type="match status" value="1"/>
</dbReference>
<dbReference type="Proteomes" id="UP000018468">
    <property type="component" value="Linkage group LG3"/>
</dbReference>
<feature type="compositionally biased region" description="Pro residues" evidence="1">
    <location>
        <begin position="104"/>
        <end position="125"/>
    </location>
</feature>
<dbReference type="GeneTree" id="ENSGT00390000003643"/>
<dbReference type="HOGENOM" id="CLU_1997736_0_0_1"/>
<sequence length="125" mass="14135">LFYDFFLNRRAVDELLNEAKRGRIRAETMGPAGWMKCPLRGPNKRFLLNTLRNTVPLRGLSERRPAGGSTGHQSARNQKEEEETPRRRHSRSGIAHPAARRAPDLPPAPLPPVLLHPPAPRPSRR</sequence>
<evidence type="ECO:0000313" key="2">
    <source>
        <dbReference type="Ensembl" id="ENSLOCP00000005067.1"/>
    </source>
</evidence>
<organism evidence="2 3">
    <name type="scientific">Lepisosteus oculatus</name>
    <name type="common">Spotted gar</name>
    <dbReference type="NCBI Taxonomy" id="7918"/>
    <lineage>
        <taxon>Eukaryota</taxon>
        <taxon>Metazoa</taxon>
        <taxon>Chordata</taxon>
        <taxon>Craniata</taxon>
        <taxon>Vertebrata</taxon>
        <taxon>Euteleostomi</taxon>
        <taxon>Actinopterygii</taxon>
        <taxon>Neopterygii</taxon>
        <taxon>Holostei</taxon>
        <taxon>Semionotiformes</taxon>
        <taxon>Lepisosteidae</taxon>
        <taxon>Lepisosteus</taxon>
    </lineage>
</organism>
<reference evidence="3" key="1">
    <citation type="submission" date="2011-12" db="EMBL/GenBank/DDBJ databases">
        <title>The Draft Genome of Lepisosteus oculatus.</title>
        <authorList>
            <consortium name="The Broad Institute Genome Assembly &amp; Analysis Group"/>
            <consortium name="Computational R&amp;D Group"/>
            <consortium name="and Sequencing Platform"/>
            <person name="Di Palma F."/>
            <person name="Alfoldi J."/>
            <person name="Johnson J."/>
            <person name="Berlin A."/>
            <person name="Gnerre S."/>
            <person name="Jaffe D."/>
            <person name="MacCallum I."/>
            <person name="Young S."/>
            <person name="Walker B.J."/>
            <person name="Lander E.S."/>
            <person name="Lindblad-Toh K."/>
        </authorList>
    </citation>
    <scope>NUCLEOTIDE SEQUENCE [LARGE SCALE GENOMIC DNA]</scope>
</reference>
<dbReference type="EMBL" id="AHAT01003163">
    <property type="status" value="NOT_ANNOTATED_CDS"/>
    <property type="molecule type" value="Genomic_DNA"/>
</dbReference>
<proteinExistence type="predicted"/>
<dbReference type="InterPro" id="IPR038948">
    <property type="entry name" value="POLR1D-like"/>
</dbReference>
<name>W5M9K8_LEPOC</name>
<dbReference type="PANTHER" id="PTHR34769:SF1">
    <property type="entry name" value="RNA POLYMERASE I AND III SUBUNIT D"/>
    <property type="match status" value="1"/>
</dbReference>
<dbReference type="InParanoid" id="W5M9K8"/>
<dbReference type="eggNOG" id="ENOG502S7F9">
    <property type="taxonomic scope" value="Eukaryota"/>
</dbReference>
<accession>W5M9K8</accession>
<reference evidence="2" key="3">
    <citation type="submission" date="2025-09" db="UniProtKB">
        <authorList>
            <consortium name="Ensembl"/>
        </authorList>
    </citation>
    <scope>IDENTIFICATION</scope>
</reference>
<dbReference type="Bgee" id="ENSLOCG00000004237">
    <property type="expression patterns" value="Expressed in zone of skin and 13 other cell types or tissues"/>
</dbReference>
<dbReference type="Ensembl" id="ENSLOCT00000005075.1">
    <property type="protein sequence ID" value="ENSLOCP00000005067.1"/>
    <property type="gene ID" value="ENSLOCG00000004237.1"/>
</dbReference>
<protein>
    <submittedName>
        <fullName evidence="2">Si:ch211-140b10.6</fullName>
    </submittedName>
</protein>
<dbReference type="STRING" id="7918.ENSLOCP00000005067"/>
<feature type="region of interest" description="Disordered" evidence="1">
    <location>
        <begin position="54"/>
        <end position="125"/>
    </location>
</feature>
<keyword evidence="3" id="KW-1185">Reference proteome</keyword>
<dbReference type="AlphaFoldDB" id="W5M9K8"/>
<evidence type="ECO:0000313" key="3">
    <source>
        <dbReference type="Proteomes" id="UP000018468"/>
    </source>
</evidence>